<dbReference type="AlphaFoldDB" id="A0A167NN34"/>
<dbReference type="Gene3D" id="3.40.50.150">
    <property type="entry name" value="Vaccinia Virus protein VP39"/>
    <property type="match status" value="1"/>
</dbReference>
<name>A0A167NN34_CORFA</name>
<dbReference type="GeneID" id="30024136"/>
<evidence type="ECO:0000259" key="1">
    <source>
        <dbReference type="Pfam" id="PF08241"/>
    </source>
</evidence>
<keyword evidence="2" id="KW-0489">Methyltransferase</keyword>
<proteinExistence type="predicted"/>
<feature type="domain" description="Methyltransferase type 11" evidence="1">
    <location>
        <begin position="91"/>
        <end position="196"/>
    </location>
</feature>
<organism evidence="2 3">
    <name type="scientific">Cordyceps fumosorosea (strain ARSEF 2679)</name>
    <name type="common">Isaria fumosorosea</name>
    <dbReference type="NCBI Taxonomy" id="1081104"/>
    <lineage>
        <taxon>Eukaryota</taxon>
        <taxon>Fungi</taxon>
        <taxon>Dikarya</taxon>
        <taxon>Ascomycota</taxon>
        <taxon>Pezizomycotina</taxon>
        <taxon>Sordariomycetes</taxon>
        <taxon>Hypocreomycetidae</taxon>
        <taxon>Hypocreales</taxon>
        <taxon>Cordycipitaceae</taxon>
        <taxon>Cordyceps</taxon>
    </lineage>
</organism>
<dbReference type="GO" id="GO:0008757">
    <property type="term" value="F:S-adenosylmethionine-dependent methyltransferase activity"/>
    <property type="evidence" value="ECO:0007669"/>
    <property type="project" value="InterPro"/>
</dbReference>
<evidence type="ECO:0000313" key="2">
    <source>
        <dbReference type="EMBL" id="OAA55739.1"/>
    </source>
</evidence>
<dbReference type="InterPro" id="IPR013216">
    <property type="entry name" value="Methyltransf_11"/>
</dbReference>
<dbReference type="EMBL" id="AZHB01000024">
    <property type="protein sequence ID" value="OAA55739.1"/>
    <property type="molecule type" value="Genomic_DNA"/>
</dbReference>
<protein>
    <submittedName>
        <fullName evidence="2">Methyltransferase type 11</fullName>
    </submittedName>
</protein>
<reference evidence="2 3" key="1">
    <citation type="journal article" date="2016" name="Genome Biol. Evol.">
        <title>Divergent and convergent evolution of fungal pathogenicity.</title>
        <authorList>
            <person name="Shang Y."/>
            <person name="Xiao G."/>
            <person name="Zheng P."/>
            <person name="Cen K."/>
            <person name="Zhan S."/>
            <person name="Wang C."/>
        </authorList>
    </citation>
    <scope>NUCLEOTIDE SEQUENCE [LARGE SCALE GENOMIC DNA]</scope>
    <source>
        <strain evidence="2 3">ARSEF 2679</strain>
    </source>
</reference>
<dbReference type="InterPro" id="IPR052356">
    <property type="entry name" value="Thiol_S-MT"/>
</dbReference>
<dbReference type="GO" id="GO:0032259">
    <property type="term" value="P:methylation"/>
    <property type="evidence" value="ECO:0007669"/>
    <property type="project" value="UniProtKB-KW"/>
</dbReference>
<dbReference type="Pfam" id="PF08241">
    <property type="entry name" value="Methyltransf_11"/>
    <property type="match status" value="1"/>
</dbReference>
<comment type="caution">
    <text evidence="2">The sequence shown here is derived from an EMBL/GenBank/DDBJ whole genome shotgun (WGS) entry which is preliminary data.</text>
</comment>
<dbReference type="SUPFAM" id="SSF53335">
    <property type="entry name" value="S-adenosyl-L-methionine-dependent methyltransferases"/>
    <property type="match status" value="1"/>
</dbReference>
<dbReference type="Proteomes" id="UP000076744">
    <property type="component" value="Unassembled WGS sequence"/>
</dbReference>
<dbReference type="RefSeq" id="XP_018701463.1">
    <property type="nucleotide sequence ID" value="XM_018851447.1"/>
</dbReference>
<dbReference type="OrthoDB" id="540004at2759"/>
<gene>
    <name evidence="2" type="ORF">ISF_07844</name>
</gene>
<keyword evidence="3" id="KW-1185">Reference proteome</keyword>
<keyword evidence="2" id="KW-0808">Transferase</keyword>
<dbReference type="PANTHER" id="PTHR45036:SF1">
    <property type="entry name" value="METHYLTRANSFERASE LIKE 7A"/>
    <property type="match status" value="1"/>
</dbReference>
<dbReference type="CDD" id="cd02440">
    <property type="entry name" value="AdoMet_MTases"/>
    <property type="match status" value="1"/>
</dbReference>
<evidence type="ECO:0000313" key="3">
    <source>
        <dbReference type="Proteomes" id="UP000076744"/>
    </source>
</evidence>
<sequence length="223" mass="24551">MATEPANQGLFANAADRLDAYLTLRHPWREPAKLYISSLWSNLVSGNFGALGSVGDETFAKWWLGTSHNFLRYEESVGVPALVGSAHGVVLDLGPGSGNQLSRLDTSRLTHVYGIEPNAALVPALASKIQELHLDKLYTPVVARIEDAEEQLAKLGVEPGTVDCILSMQVLCSIPDLEGVIRELHRFLKPGGELIFWEHQQNEVDWITRAVQERLFSQPLIGT</sequence>
<dbReference type="InterPro" id="IPR029063">
    <property type="entry name" value="SAM-dependent_MTases_sf"/>
</dbReference>
<accession>A0A167NN34</accession>
<dbReference type="PANTHER" id="PTHR45036">
    <property type="entry name" value="METHYLTRANSFERASE LIKE 7B"/>
    <property type="match status" value="1"/>
</dbReference>
<dbReference type="STRING" id="1081104.A0A167NN34"/>